<keyword evidence="5 6" id="KW-0472">Membrane</keyword>
<evidence type="ECO:0000256" key="5">
    <source>
        <dbReference type="ARBA" id="ARBA00023136"/>
    </source>
</evidence>
<dbReference type="NCBIfam" id="NF037997">
    <property type="entry name" value="Na_Pi_symport"/>
    <property type="match status" value="1"/>
</dbReference>
<accession>A0A3B0U248</accession>
<proteinExistence type="predicted"/>
<name>A0A3B0U248_9ZZZZ</name>
<dbReference type="GO" id="GO:0005436">
    <property type="term" value="F:sodium:phosphate symporter activity"/>
    <property type="evidence" value="ECO:0007669"/>
    <property type="project" value="InterPro"/>
</dbReference>
<evidence type="ECO:0000313" key="8">
    <source>
        <dbReference type="EMBL" id="VAW24935.1"/>
    </source>
</evidence>
<protein>
    <submittedName>
        <fullName evidence="8">Sodium-dependent phosphate transporter</fullName>
    </submittedName>
</protein>
<dbReference type="EMBL" id="UOEQ01000568">
    <property type="protein sequence ID" value="VAW24935.1"/>
    <property type="molecule type" value="Genomic_DNA"/>
</dbReference>
<comment type="subcellular location">
    <subcellularLocation>
        <location evidence="1">Cell membrane</location>
        <topology evidence="1">Multi-pass membrane protein</topology>
    </subcellularLocation>
</comment>
<sequence length="438" mass="48360">MFLKVPSQTLRQVGRILLGIAFILLALRLIGEAMGPIKDGSFLPAIAGYLQADYVTAFLVGAAITFIMHSSVAAILMFVTFVTLGVLPVIAGVSLILGANLGSALLAIWLSRGMSNKARRVPLGNLFLRGTGAILALILVNNSPILSWLSGFGSGQVLVSVHLTFNIVLLFVSLPFVGFLERPLNALLPDPKVNDSPDPLKPISALDDKVINNPQMAIASLTREVLRMSEIVEMMTRPVMELYESGDNERIKVLQLLDKSVNSALSDIRRYAAKIPLDKMSKSQVRHVRELTEYSINLEVAGDIVAKKLLHLAKIKTQKRLKFSTAGWNELQDLHERVIANMSVAFNVLLTEDIECARLLMEEKSAMANKERKSRKKHLKRLREGFEDSFESSDIHLETLRALKDLNSQIAAVAYPILYRGGQLLDTRLVENLDEAAE</sequence>
<evidence type="ECO:0000256" key="6">
    <source>
        <dbReference type="SAM" id="Phobius"/>
    </source>
</evidence>
<dbReference type="InterPro" id="IPR003841">
    <property type="entry name" value="Na/Pi_transpt"/>
</dbReference>
<evidence type="ECO:0000256" key="2">
    <source>
        <dbReference type="ARBA" id="ARBA00022475"/>
    </source>
</evidence>
<dbReference type="PANTHER" id="PTHR10010:SF46">
    <property type="entry name" value="SODIUM-DEPENDENT PHOSPHATE TRANSPORT PROTEIN 2B"/>
    <property type="match status" value="1"/>
</dbReference>
<dbReference type="AlphaFoldDB" id="A0A3B0U248"/>
<keyword evidence="4 6" id="KW-1133">Transmembrane helix</keyword>
<feature type="transmembrane region" description="Helical" evidence="6">
    <location>
        <begin position="52"/>
        <end position="79"/>
    </location>
</feature>
<dbReference type="InterPro" id="IPR038078">
    <property type="entry name" value="PhoU-like_sf"/>
</dbReference>
<dbReference type="Pfam" id="PF01895">
    <property type="entry name" value="PhoU"/>
    <property type="match status" value="1"/>
</dbReference>
<dbReference type="InterPro" id="IPR026022">
    <property type="entry name" value="PhoU_dom"/>
</dbReference>
<feature type="transmembrane region" description="Helical" evidence="6">
    <location>
        <begin position="12"/>
        <end position="31"/>
    </location>
</feature>
<organism evidence="8">
    <name type="scientific">hydrothermal vent metagenome</name>
    <dbReference type="NCBI Taxonomy" id="652676"/>
    <lineage>
        <taxon>unclassified sequences</taxon>
        <taxon>metagenomes</taxon>
        <taxon>ecological metagenomes</taxon>
    </lineage>
</organism>
<feature type="domain" description="PhoU" evidence="7">
    <location>
        <begin position="225"/>
        <end position="305"/>
    </location>
</feature>
<dbReference type="GO" id="GO:0005886">
    <property type="term" value="C:plasma membrane"/>
    <property type="evidence" value="ECO:0007669"/>
    <property type="project" value="UniProtKB-SubCell"/>
</dbReference>
<dbReference type="Pfam" id="PF02690">
    <property type="entry name" value="Na_Pi_cotrans"/>
    <property type="match status" value="1"/>
</dbReference>
<evidence type="ECO:0000256" key="4">
    <source>
        <dbReference type="ARBA" id="ARBA00022989"/>
    </source>
</evidence>
<dbReference type="Gene3D" id="1.20.58.220">
    <property type="entry name" value="Phosphate transport system protein phou homolog 2, domain 2"/>
    <property type="match status" value="1"/>
</dbReference>
<keyword evidence="3 6" id="KW-0812">Transmembrane</keyword>
<evidence type="ECO:0000256" key="1">
    <source>
        <dbReference type="ARBA" id="ARBA00004651"/>
    </source>
</evidence>
<feature type="transmembrane region" description="Helical" evidence="6">
    <location>
        <begin position="85"/>
        <end position="110"/>
    </location>
</feature>
<dbReference type="PANTHER" id="PTHR10010">
    <property type="entry name" value="SOLUTE CARRIER FAMILY 34 SODIUM PHOSPHATE , MEMBER 2-RELATED"/>
    <property type="match status" value="1"/>
</dbReference>
<dbReference type="SUPFAM" id="SSF109755">
    <property type="entry name" value="PhoU-like"/>
    <property type="match status" value="1"/>
</dbReference>
<reference evidence="8" key="1">
    <citation type="submission" date="2018-06" db="EMBL/GenBank/DDBJ databases">
        <authorList>
            <person name="Zhirakovskaya E."/>
        </authorList>
    </citation>
    <scope>NUCLEOTIDE SEQUENCE</scope>
</reference>
<keyword evidence="2" id="KW-1003">Cell membrane</keyword>
<evidence type="ECO:0000259" key="7">
    <source>
        <dbReference type="Pfam" id="PF01895"/>
    </source>
</evidence>
<feature type="transmembrane region" description="Helical" evidence="6">
    <location>
        <begin position="160"/>
        <end position="180"/>
    </location>
</feature>
<gene>
    <name evidence="8" type="ORF">MNBD_ALPHA11-1846</name>
</gene>
<dbReference type="GO" id="GO:0044341">
    <property type="term" value="P:sodium-dependent phosphate transport"/>
    <property type="evidence" value="ECO:0007669"/>
    <property type="project" value="InterPro"/>
</dbReference>
<evidence type="ECO:0000256" key="3">
    <source>
        <dbReference type="ARBA" id="ARBA00022692"/>
    </source>
</evidence>